<organism evidence="2 3">
    <name type="scientific">Tritonibacter horizontis</name>
    <dbReference type="NCBI Taxonomy" id="1768241"/>
    <lineage>
        <taxon>Bacteria</taxon>
        <taxon>Pseudomonadati</taxon>
        <taxon>Pseudomonadota</taxon>
        <taxon>Alphaproteobacteria</taxon>
        <taxon>Rhodobacterales</taxon>
        <taxon>Paracoccaceae</taxon>
        <taxon>Tritonibacter</taxon>
    </lineage>
</organism>
<protein>
    <submittedName>
        <fullName evidence="2">Protein YceI</fullName>
    </submittedName>
</protein>
<dbReference type="Gene3D" id="2.40.128.110">
    <property type="entry name" value="Lipid/polyisoprenoid-binding, YceI-like"/>
    <property type="match status" value="1"/>
</dbReference>
<dbReference type="PANTHER" id="PTHR34406">
    <property type="entry name" value="PROTEIN YCEI"/>
    <property type="match status" value="1"/>
</dbReference>
<dbReference type="Pfam" id="PF04264">
    <property type="entry name" value="YceI"/>
    <property type="match status" value="1"/>
</dbReference>
<name>A0A132C0X3_9RHOB</name>
<dbReference type="PANTHER" id="PTHR34406:SF1">
    <property type="entry name" value="PROTEIN YCEI"/>
    <property type="match status" value="1"/>
</dbReference>
<dbReference type="InterPro" id="IPR007372">
    <property type="entry name" value="Lipid/polyisoprenoid-bd_YceI"/>
</dbReference>
<gene>
    <name evidence="2" type="primary">yceI_3</name>
    <name evidence="2" type="ORF">TRIHO_09550</name>
</gene>
<dbReference type="Proteomes" id="UP000068382">
    <property type="component" value="Unassembled WGS sequence"/>
</dbReference>
<accession>A0A132C0X3</accession>
<dbReference type="RefSeq" id="WP_068240856.1">
    <property type="nucleotide sequence ID" value="NZ_LPUY01000025.1"/>
</dbReference>
<evidence type="ECO:0000313" key="2">
    <source>
        <dbReference type="EMBL" id="KUP94219.1"/>
    </source>
</evidence>
<feature type="domain" description="Lipid/polyisoprenoid-binding YceI-like" evidence="1">
    <location>
        <begin position="23"/>
        <end position="195"/>
    </location>
</feature>
<dbReference type="EMBL" id="LPUY01000025">
    <property type="protein sequence ID" value="KUP94219.1"/>
    <property type="molecule type" value="Genomic_DNA"/>
</dbReference>
<dbReference type="OrthoDB" id="9811006at2"/>
<sequence length="220" mass="24405">MLRSTLLTTAILAGTAVHAEPVEWTLDLGHAYIGWEIDHMNMSNTVGRFNEFDGAFLIDEAEPANSQITFTINAASVDSNHVGRDNHIRNADYLNVETYPEIKFTSTAVQMLTPTTGKLMGDLDLHGVTAPVELDFEMVNRRNYPDFIPNYDELEVVGFHVTGEVMRLDHGMDFIAFIGSPTGFAVTLDARFDLIQCDGAPETNVPCHWGRIEGFKGPNE</sequence>
<proteinExistence type="predicted"/>
<dbReference type="InterPro" id="IPR036761">
    <property type="entry name" value="TTHA0802/YceI-like_sf"/>
</dbReference>
<evidence type="ECO:0000313" key="3">
    <source>
        <dbReference type="Proteomes" id="UP000068382"/>
    </source>
</evidence>
<comment type="caution">
    <text evidence="2">The sequence shown here is derived from an EMBL/GenBank/DDBJ whole genome shotgun (WGS) entry which is preliminary data.</text>
</comment>
<reference evidence="2 3" key="1">
    <citation type="submission" date="2015-12" db="EMBL/GenBank/DDBJ databases">
        <title>Genome sequence of the marine Rhodobacteraceae strain O3.65, Candidatus Tritonibacter horizontis.</title>
        <authorList>
            <person name="Poehlein A."/>
            <person name="Giebel H.A."/>
            <person name="Voget S."/>
            <person name="Brinkhoff T."/>
        </authorList>
    </citation>
    <scope>NUCLEOTIDE SEQUENCE [LARGE SCALE GENOMIC DNA]</scope>
    <source>
        <strain evidence="2 3">O3.65</strain>
    </source>
</reference>
<dbReference type="SUPFAM" id="SSF101874">
    <property type="entry name" value="YceI-like"/>
    <property type="match status" value="1"/>
</dbReference>
<dbReference type="AlphaFoldDB" id="A0A132C0X3"/>
<keyword evidence="3" id="KW-1185">Reference proteome</keyword>
<evidence type="ECO:0000259" key="1">
    <source>
        <dbReference type="SMART" id="SM00867"/>
    </source>
</evidence>
<dbReference type="SMART" id="SM00867">
    <property type="entry name" value="YceI"/>
    <property type="match status" value="1"/>
</dbReference>